<feature type="non-terminal residue" evidence="7">
    <location>
        <position position="1"/>
    </location>
</feature>
<dbReference type="GO" id="GO:0008270">
    <property type="term" value="F:zinc ion binding"/>
    <property type="evidence" value="ECO:0007669"/>
    <property type="project" value="UniProtKB-KW"/>
</dbReference>
<sequence>GQKKKAFPLLYSILCTMSNKLANDTDSDVSELDPKELSEALTFDKFAPQLGYAEDPEFPLTAETFPSKSGGKPAWLNPETILTVDDVTCGNCEQPMSLLLQLYTPEDQPTEAFHRTVYVFCCKKGGCIKQDWTRSFKVFRSQLARENPYYPPPVESDNEDEESEEFTPKTFKAPVQCVICGLGGAKACGKCGMTAYCSREHQMTDWNMCRHKEFCNKPMTEADKKVVEELRASRIFTEKEIVSEPEGKGEDAEEEESQAAFFKENNPDEPSSDSRALVLAGDEAEEDTQVAVDDTFLQFQLRIQLYPDQVIRYDRVEYDMPTREPLWVQANYKPESIPACELCHGPRTFEFQILSTLLNFIGVNHIAADSLDWGSLFVYTCKKNCALGDKVFAEEVLWKQDFSADGMQLGPKEAEILRRKNAAAH</sequence>
<evidence type="ECO:0000256" key="4">
    <source>
        <dbReference type="PROSITE-ProRule" id="PRU00134"/>
    </source>
</evidence>
<feature type="region of interest" description="Disordered" evidence="5">
    <location>
        <begin position="238"/>
        <end position="276"/>
    </location>
</feature>
<dbReference type="PROSITE" id="PS50865">
    <property type="entry name" value="ZF_MYND_2"/>
    <property type="match status" value="1"/>
</dbReference>
<evidence type="ECO:0000256" key="1">
    <source>
        <dbReference type="ARBA" id="ARBA00022723"/>
    </source>
</evidence>
<dbReference type="PROSITE" id="PS01360">
    <property type="entry name" value="ZF_MYND_1"/>
    <property type="match status" value="1"/>
</dbReference>
<dbReference type="SUPFAM" id="SSF144232">
    <property type="entry name" value="HIT/MYND zinc finger-like"/>
    <property type="match status" value="1"/>
</dbReference>
<dbReference type="InterPro" id="IPR002893">
    <property type="entry name" value="Znf_MYND"/>
</dbReference>
<evidence type="ECO:0000259" key="6">
    <source>
        <dbReference type="PROSITE" id="PS50865"/>
    </source>
</evidence>
<dbReference type="Pfam" id="PF01753">
    <property type="entry name" value="zf-MYND"/>
    <property type="match status" value="1"/>
</dbReference>
<feature type="domain" description="MYND-type" evidence="6">
    <location>
        <begin position="177"/>
        <end position="215"/>
    </location>
</feature>
<evidence type="ECO:0000313" key="7">
    <source>
        <dbReference type="EMBL" id="KAG2204783.1"/>
    </source>
</evidence>
<keyword evidence="2 4" id="KW-0863">Zinc-finger</keyword>
<dbReference type="OrthoDB" id="443682at2759"/>
<keyword evidence="3" id="KW-0862">Zinc</keyword>
<evidence type="ECO:0000256" key="2">
    <source>
        <dbReference type="ARBA" id="ARBA00022771"/>
    </source>
</evidence>
<dbReference type="PANTHER" id="PTHR12298">
    <property type="entry name" value="PCDC2 PROGRAMMED CELL DEATH PROTEIN 2 -RELATED"/>
    <property type="match status" value="1"/>
</dbReference>
<dbReference type="AlphaFoldDB" id="A0A8H7R5V4"/>
<keyword evidence="1" id="KW-0479">Metal-binding</keyword>
<dbReference type="EMBL" id="JAEPRD010000041">
    <property type="protein sequence ID" value="KAG2204783.1"/>
    <property type="molecule type" value="Genomic_DNA"/>
</dbReference>
<dbReference type="PANTHER" id="PTHR12298:SF4">
    <property type="entry name" value="PROGRAMMED CELL DEATH PROTEIN 2"/>
    <property type="match status" value="1"/>
</dbReference>
<name>A0A8H7R5V4_9FUNG</name>
<proteinExistence type="predicted"/>
<organism evidence="7 8">
    <name type="scientific">Mucor saturninus</name>
    <dbReference type="NCBI Taxonomy" id="64648"/>
    <lineage>
        <taxon>Eukaryota</taxon>
        <taxon>Fungi</taxon>
        <taxon>Fungi incertae sedis</taxon>
        <taxon>Mucoromycota</taxon>
        <taxon>Mucoromycotina</taxon>
        <taxon>Mucoromycetes</taxon>
        <taxon>Mucorales</taxon>
        <taxon>Mucorineae</taxon>
        <taxon>Mucoraceae</taxon>
        <taxon>Mucor</taxon>
    </lineage>
</organism>
<dbReference type="GO" id="GO:0005737">
    <property type="term" value="C:cytoplasm"/>
    <property type="evidence" value="ECO:0007669"/>
    <property type="project" value="InterPro"/>
</dbReference>
<dbReference type="Gene3D" id="6.10.140.2220">
    <property type="match status" value="1"/>
</dbReference>
<dbReference type="InterPro" id="IPR007320">
    <property type="entry name" value="PDCD2_C"/>
</dbReference>
<comment type="caution">
    <text evidence="7">The sequence shown here is derived from an EMBL/GenBank/DDBJ whole genome shotgun (WGS) entry which is preliminary data.</text>
</comment>
<accession>A0A8H7R5V4</accession>
<evidence type="ECO:0000256" key="5">
    <source>
        <dbReference type="SAM" id="MobiDB-lite"/>
    </source>
</evidence>
<keyword evidence="8" id="KW-1185">Reference proteome</keyword>
<dbReference type="Proteomes" id="UP000603453">
    <property type="component" value="Unassembled WGS sequence"/>
</dbReference>
<gene>
    <name evidence="7" type="ORF">INT47_004058</name>
</gene>
<protein>
    <recommendedName>
        <fullName evidence="6">MYND-type domain-containing protein</fullName>
    </recommendedName>
</protein>
<dbReference type="Pfam" id="PF04194">
    <property type="entry name" value="PDCD2_C"/>
    <property type="match status" value="1"/>
</dbReference>
<dbReference type="GO" id="GO:0005634">
    <property type="term" value="C:nucleus"/>
    <property type="evidence" value="ECO:0007669"/>
    <property type="project" value="TreeGrafter"/>
</dbReference>
<evidence type="ECO:0000313" key="8">
    <source>
        <dbReference type="Proteomes" id="UP000603453"/>
    </source>
</evidence>
<reference evidence="7" key="1">
    <citation type="submission" date="2020-12" db="EMBL/GenBank/DDBJ databases">
        <title>Metabolic potential, ecology and presence of endohyphal bacteria is reflected in genomic diversity of Mucoromycotina.</title>
        <authorList>
            <person name="Muszewska A."/>
            <person name="Okrasinska A."/>
            <person name="Steczkiewicz K."/>
            <person name="Drgas O."/>
            <person name="Orlowska M."/>
            <person name="Perlinska-Lenart U."/>
            <person name="Aleksandrzak-Piekarczyk T."/>
            <person name="Szatraj K."/>
            <person name="Zielenkiewicz U."/>
            <person name="Pilsyk S."/>
            <person name="Malc E."/>
            <person name="Mieczkowski P."/>
            <person name="Kruszewska J.S."/>
            <person name="Biernat P."/>
            <person name="Pawlowska J."/>
        </authorList>
    </citation>
    <scope>NUCLEOTIDE SEQUENCE</scope>
    <source>
        <strain evidence="7">WA0000017839</strain>
    </source>
</reference>
<feature type="compositionally biased region" description="Basic and acidic residues" evidence="5">
    <location>
        <begin position="238"/>
        <end position="250"/>
    </location>
</feature>
<evidence type="ECO:0000256" key="3">
    <source>
        <dbReference type="ARBA" id="ARBA00022833"/>
    </source>
</evidence>